<evidence type="ECO:0008006" key="15">
    <source>
        <dbReference type="Google" id="ProtNLM"/>
    </source>
</evidence>
<keyword evidence="5 9" id="KW-0853">WD repeat</keyword>
<evidence type="ECO:0000256" key="5">
    <source>
        <dbReference type="ARBA" id="ARBA00022574"/>
    </source>
</evidence>
<name>A0A835Q8P5_VANPL</name>
<dbReference type="Pfam" id="PF16529">
    <property type="entry name" value="Ge1_WD40"/>
    <property type="match status" value="1"/>
</dbReference>
<evidence type="ECO:0000313" key="13">
    <source>
        <dbReference type="EMBL" id="KAG0466290.1"/>
    </source>
</evidence>
<organism evidence="13 14">
    <name type="scientific">Vanilla planifolia</name>
    <name type="common">Vanilla</name>
    <dbReference type="NCBI Taxonomy" id="51239"/>
    <lineage>
        <taxon>Eukaryota</taxon>
        <taxon>Viridiplantae</taxon>
        <taxon>Streptophyta</taxon>
        <taxon>Embryophyta</taxon>
        <taxon>Tracheophyta</taxon>
        <taxon>Spermatophyta</taxon>
        <taxon>Magnoliopsida</taxon>
        <taxon>Liliopsida</taxon>
        <taxon>Asparagales</taxon>
        <taxon>Orchidaceae</taxon>
        <taxon>Vanilloideae</taxon>
        <taxon>Vanilleae</taxon>
        <taxon>Vanilla</taxon>
    </lineage>
</organism>
<evidence type="ECO:0000256" key="4">
    <source>
        <dbReference type="ARBA" id="ARBA00022553"/>
    </source>
</evidence>
<feature type="repeat" description="WD" evidence="9">
    <location>
        <begin position="144"/>
        <end position="181"/>
    </location>
</feature>
<evidence type="ECO:0000256" key="8">
    <source>
        <dbReference type="ARBA" id="ARBA00023054"/>
    </source>
</evidence>
<feature type="domain" description="Enhancer of mRNA-decapping protein 4 C-terminal" evidence="12">
    <location>
        <begin position="1132"/>
        <end position="1234"/>
    </location>
</feature>
<dbReference type="InterPro" id="IPR032401">
    <property type="entry name" value="EDC4_WD40"/>
</dbReference>
<feature type="compositionally biased region" description="Polar residues" evidence="10">
    <location>
        <begin position="552"/>
        <end position="577"/>
    </location>
</feature>
<feature type="domain" description="Enhancer of mRNA-decapping protein 4 WD40 repeat region" evidence="11">
    <location>
        <begin position="97"/>
        <end position="408"/>
    </location>
</feature>
<dbReference type="GO" id="GO:0006397">
    <property type="term" value="P:mRNA processing"/>
    <property type="evidence" value="ECO:0007669"/>
    <property type="project" value="UniProtKB-KW"/>
</dbReference>
<evidence type="ECO:0000256" key="2">
    <source>
        <dbReference type="ARBA" id="ARBA00009639"/>
    </source>
</evidence>
<reference evidence="13 14" key="1">
    <citation type="journal article" date="2020" name="Nat. Food">
        <title>A phased Vanilla planifolia genome enables genetic improvement of flavour and production.</title>
        <authorList>
            <person name="Hasing T."/>
            <person name="Tang H."/>
            <person name="Brym M."/>
            <person name="Khazi F."/>
            <person name="Huang T."/>
            <person name="Chambers A.H."/>
        </authorList>
    </citation>
    <scope>NUCLEOTIDE SEQUENCE [LARGE SCALE GENOMIC DNA]</scope>
    <source>
        <tissue evidence="13">Leaf</tissue>
    </source>
</reference>
<dbReference type="Pfam" id="PF21289">
    <property type="entry name" value="EDC4_C"/>
    <property type="match status" value="1"/>
</dbReference>
<feature type="repeat" description="WD" evidence="9">
    <location>
        <begin position="262"/>
        <end position="304"/>
    </location>
</feature>
<dbReference type="InterPro" id="IPR036322">
    <property type="entry name" value="WD40_repeat_dom_sf"/>
</dbReference>
<feature type="region of interest" description="Disordered" evidence="10">
    <location>
        <begin position="781"/>
        <end position="825"/>
    </location>
</feature>
<gene>
    <name evidence="13" type="ORF">HPP92_017870</name>
</gene>
<dbReference type="PROSITE" id="PS50082">
    <property type="entry name" value="WD_REPEATS_2"/>
    <property type="match status" value="2"/>
</dbReference>
<evidence type="ECO:0000256" key="6">
    <source>
        <dbReference type="ARBA" id="ARBA00022664"/>
    </source>
</evidence>
<dbReference type="InterPro" id="IPR001680">
    <property type="entry name" value="WD40_rpt"/>
</dbReference>
<keyword evidence="7" id="KW-0677">Repeat</keyword>
<evidence type="ECO:0000256" key="10">
    <source>
        <dbReference type="SAM" id="MobiDB-lite"/>
    </source>
</evidence>
<feature type="compositionally biased region" description="Basic and acidic residues" evidence="10">
    <location>
        <begin position="77"/>
        <end position="86"/>
    </location>
</feature>
<dbReference type="AlphaFoldDB" id="A0A835Q8P5"/>
<dbReference type="GO" id="GO:0031087">
    <property type="term" value="P:deadenylation-independent decapping of nuclear-transcribed mRNA"/>
    <property type="evidence" value="ECO:0007669"/>
    <property type="project" value="InterPro"/>
</dbReference>
<keyword evidence="14" id="KW-1185">Reference proteome</keyword>
<evidence type="ECO:0000259" key="11">
    <source>
        <dbReference type="Pfam" id="PF16529"/>
    </source>
</evidence>
<feature type="region of interest" description="Disordered" evidence="10">
    <location>
        <begin position="688"/>
        <end position="718"/>
    </location>
</feature>
<evidence type="ECO:0000256" key="7">
    <source>
        <dbReference type="ARBA" id="ARBA00022737"/>
    </source>
</evidence>
<dbReference type="InterPro" id="IPR045152">
    <property type="entry name" value="EDC4-like"/>
</dbReference>
<dbReference type="Proteomes" id="UP000636800">
    <property type="component" value="Unassembled WGS sequence"/>
</dbReference>
<dbReference type="FunFam" id="1.10.220.100:FF:000001">
    <property type="entry name" value="Enhancer of mRNA-decapping protein 4"/>
    <property type="match status" value="1"/>
</dbReference>
<evidence type="ECO:0000256" key="3">
    <source>
        <dbReference type="ARBA" id="ARBA00022490"/>
    </source>
</evidence>
<feature type="region of interest" description="Disordered" evidence="10">
    <location>
        <begin position="52"/>
        <end position="94"/>
    </location>
</feature>
<keyword evidence="4" id="KW-0597">Phosphoprotein</keyword>
<keyword evidence="3" id="KW-0963">Cytoplasm</keyword>
<comment type="caution">
    <text evidence="13">The sequence shown here is derived from an EMBL/GenBank/DDBJ whole genome shotgun (WGS) entry which is preliminary data.</text>
</comment>
<dbReference type="Gene3D" id="2.130.10.10">
    <property type="entry name" value="YVTN repeat-like/Quinoprotein amine dehydrogenase"/>
    <property type="match status" value="1"/>
</dbReference>
<dbReference type="OrthoDB" id="1915431at2759"/>
<feature type="region of interest" description="Disordered" evidence="10">
    <location>
        <begin position="552"/>
        <end position="591"/>
    </location>
</feature>
<dbReference type="InterPro" id="IPR015943">
    <property type="entry name" value="WD40/YVTN_repeat-like_dom_sf"/>
</dbReference>
<accession>A0A835Q8P5</accession>
<dbReference type="PROSITE" id="PS50294">
    <property type="entry name" value="WD_REPEATS_REGION"/>
    <property type="match status" value="2"/>
</dbReference>
<comment type="subcellular location">
    <subcellularLocation>
        <location evidence="1">Cytoplasm</location>
        <location evidence="1">P-body</location>
    </subcellularLocation>
</comment>
<evidence type="ECO:0000256" key="1">
    <source>
        <dbReference type="ARBA" id="ARBA00004201"/>
    </source>
</evidence>
<feature type="compositionally biased region" description="Low complexity" evidence="10">
    <location>
        <begin position="798"/>
        <end position="819"/>
    </location>
</feature>
<evidence type="ECO:0000313" key="14">
    <source>
        <dbReference type="Proteomes" id="UP000636800"/>
    </source>
</evidence>
<dbReference type="SMART" id="SM00320">
    <property type="entry name" value="WD40"/>
    <property type="match status" value="3"/>
</dbReference>
<comment type="similarity">
    <text evidence="2">Belongs to the WD repeat EDC4 family.</text>
</comment>
<dbReference type="InterPro" id="IPR044938">
    <property type="entry name" value="EDC4_C_sf"/>
</dbReference>
<sequence length="1263" mass="136457">MALLGNSPQAQLEFATSMPAALGPVELAATRYPVPSAPPAVMSAAQALPARTSAQVPPARLPSAKIPRGRPLGGGERSVHDVDSRLPGETQPPQLEVTPITKYISDPGLVLGKQIAVNRTYICYGLKLGTIRVLNINTALRSLLRGHSQRVTDMAFFADEVHLLASASIDGKVFIWKIDEGPDHEGKPQITGKLVLAVHLIGGGEYHPRICWHSHKQEILVVGIGSLVLKIDTIKVVRGKEFSADEPLRCSLDKLVDGVQLVGRHDAEVTDLSISQWMTTRLASASNDGTVKIWEDRRAMPLATLMPHEGQPVNSVAFLMSPHRPDHITLLTSGPLNREVKMWTSTAEEGWLLPSDAESWQCSQTLELRSSVEPRVDEAFFNQVVVLPQASLVLLANAKKNAIYAVHIDYGPCPAATRMDYIVDFSVTMPILSLTGTSDIFPDGEHVVQIYCVQTQAIQQYALNLLQCLPPIVDGPSFAKDPSISHVYDGNGLEAFSAAELTCAPSDLPSASSIPSAVSSSATITSSEVNRVPVLSSSSIELQPSAPNLLSLASETSPATSSPIPNSNSQEVSNYQPDQGEHVVPGSKQDCPVVSDHFISDNLNVDPGDVKAGPTDTSMIPNSHLMFKLGGTTHLVTPSEILSGIRQSPETTNVSQKIDEVKLSNLMGNNESSYSEVVVKEVDESTMERSQEVDSWEESKDVSVHHKDEVSHSLSPEIKNEISKEGGALTTNLCNASDVHVGNYVDAADALDQLPRSVAENDLKNTTDLLQMETEEFADVPIPKDVKAKNGKAKNLQESGLSSPSSSPSNSMDSSNEPEGSLGGRPIEAAFSQITSIHEVLNQILSMQKEMQKQISLAVTAPITKEGKRVEVSLGRTIEKATKGNIDALWARFQEENAKREKAEKDRLQQVTTLITNFINKDLPSVLEKALKRDISSIGPSVTRSISPVIEKAISSAIVDSFQRGVGDKAVNQLEKSISSKLEATIARQIQTQFQTSGRQALQDALRTSLESSLIPAFEQSCKALFEQVDGAFHKGMSEHTSAAQQQFESSHSSLALTLRDAINSASSITQSFTADLMDGQRKLISLVSANAKALNPLAMQQSNGPMAGLPEMAISVQQVEAPLDPTKELSRLISERKFDEAFTMALQRSDVTIVSWLCSQVDPRGILSIVPLPVSQGVLLALLQQLACDIGNDTARKLGWMTDVAAAINPADPIISVHVRPIFEQVYNILAHQRTLPLTTSAEASSIRLIMHVINSVLMSCK</sequence>
<evidence type="ECO:0000259" key="12">
    <source>
        <dbReference type="Pfam" id="PF21289"/>
    </source>
</evidence>
<keyword evidence="8" id="KW-0175">Coiled coil</keyword>
<feature type="compositionally biased region" description="Basic and acidic residues" evidence="10">
    <location>
        <begin position="688"/>
        <end position="711"/>
    </location>
</feature>
<dbReference type="SUPFAM" id="SSF50978">
    <property type="entry name" value="WD40 repeat-like"/>
    <property type="match status" value="1"/>
</dbReference>
<proteinExistence type="inferred from homology"/>
<dbReference type="PANTHER" id="PTHR15598">
    <property type="entry name" value="ENHANCER OF MRNA-DECAPPING PROTEIN 4"/>
    <property type="match status" value="1"/>
</dbReference>
<keyword evidence="6" id="KW-0507">mRNA processing</keyword>
<dbReference type="GO" id="GO:0000932">
    <property type="term" value="C:P-body"/>
    <property type="evidence" value="ECO:0007669"/>
    <property type="project" value="UniProtKB-SubCell"/>
</dbReference>
<dbReference type="InterPro" id="IPR049404">
    <property type="entry name" value="EDC4_C"/>
</dbReference>
<dbReference type="Gene3D" id="1.10.220.100">
    <property type="entry name" value="conserved c-terminal region of ge- 1"/>
    <property type="match status" value="1"/>
</dbReference>
<dbReference type="FunFam" id="2.130.10.10:FF:000232">
    <property type="entry name" value="enhancer of mRNA-decapping protein 4"/>
    <property type="match status" value="1"/>
</dbReference>
<evidence type="ECO:0000256" key="9">
    <source>
        <dbReference type="PROSITE-ProRule" id="PRU00221"/>
    </source>
</evidence>
<dbReference type="EMBL" id="JADCNL010000009">
    <property type="protein sequence ID" value="KAG0466290.1"/>
    <property type="molecule type" value="Genomic_DNA"/>
</dbReference>
<protein>
    <recommendedName>
        <fullName evidence="15">Enhancer of mRNA-decapping protein 4</fullName>
    </recommendedName>
</protein>
<dbReference type="PANTHER" id="PTHR15598:SF5">
    <property type="entry name" value="ENHANCER OF MRNA-DECAPPING PROTEIN 4"/>
    <property type="match status" value="1"/>
</dbReference>